<evidence type="ECO:0000256" key="1">
    <source>
        <dbReference type="ARBA" id="ARBA00022481"/>
    </source>
</evidence>
<keyword evidence="1" id="KW-0488">Methylation</keyword>
<evidence type="ECO:0000256" key="2">
    <source>
        <dbReference type="ARBA" id="ARBA00029447"/>
    </source>
</evidence>
<dbReference type="PANTHER" id="PTHR43531">
    <property type="entry name" value="PROTEIN ICFG"/>
    <property type="match status" value="1"/>
</dbReference>
<keyword evidence="3" id="KW-0807">Transducer</keyword>
<evidence type="ECO:0000313" key="6">
    <source>
        <dbReference type="EMBL" id="MDR6376144.1"/>
    </source>
</evidence>
<evidence type="ECO:0000256" key="3">
    <source>
        <dbReference type="PROSITE-ProRule" id="PRU00284"/>
    </source>
</evidence>
<evidence type="ECO:0000313" key="7">
    <source>
        <dbReference type="Proteomes" id="UP001185254"/>
    </source>
</evidence>
<dbReference type="InterPro" id="IPR051310">
    <property type="entry name" value="MCP_chemotaxis"/>
</dbReference>
<sequence length="221" mass="23337">MQVAADVSRGAREADAAVARMLSMMSDITASSARIAEITTLIGGIAFQTNILALNAAVEVARAGELGRGFAVVAGEVRTLAQRSSTAAKEISELIRDSSLIVHAGSTQVEVVGGTVASMTRAINRVANLNADISTALDEQMRGLEQINGAMSQLDETTQRNAGLVEGAAAAAATLEDQANQQQMLMVFRFGEVIDENGGRQTRHRQTPAGRNDSYVSEEFQ</sequence>
<dbReference type="SUPFAM" id="SSF58104">
    <property type="entry name" value="Methyl-accepting chemotaxis protein (MCP) signaling domain"/>
    <property type="match status" value="1"/>
</dbReference>
<dbReference type="Gene3D" id="1.10.287.950">
    <property type="entry name" value="Methyl-accepting chemotaxis protein"/>
    <property type="match status" value="1"/>
</dbReference>
<dbReference type="Pfam" id="PF00015">
    <property type="entry name" value="MCPsignal"/>
    <property type="match status" value="1"/>
</dbReference>
<feature type="region of interest" description="Disordered" evidence="4">
    <location>
        <begin position="197"/>
        <end position="221"/>
    </location>
</feature>
<dbReference type="InterPro" id="IPR004089">
    <property type="entry name" value="MCPsignal_dom"/>
</dbReference>
<evidence type="ECO:0000256" key="4">
    <source>
        <dbReference type="SAM" id="MobiDB-lite"/>
    </source>
</evidence>
<feature type="domain" description="Methyl-accepting transducer" evidence="5">
    <location>
        <begin position="1"/>
        <end position="176"/>
    </location>
</feature>
<dbReference type="RefSeq" id="WP_310066559.1">
    <property type="nucleotide sequence ID" value="NZ_JAVDQN010000002.1"/>
</dbReference>
<dbReference type="SMART" id="SM00283">
    <property type="entry name" value="MA"/>
    <property type="match status" value="1"/>
</dbReference>
<protein>
    <submittedName>
        <fullName evidence="6">Methyl-accepting chemotaxis protein</fullName>
    </submittedName>
</protein>
<evidence type="ECO:0000259" key="5">
    <source>
        <dbReference type="PROSITE" id="PS50111"/>
    </source>
</evidence>
<accession>A0ABU1KYW2</accession>
<reference evidence="6 7" key="1">
    <citation type="submission" date="2023-07" db="EMBL/GenBank/DDBJ databases">
        <title>Sorghum-associated microbial communities from plants grown in Nebraska, USA.</title>
        <authorList>
            <person name="Schachtman D."/>
        </authorList>
    </citation>
    <scope>NUCLEOTIDE SEQUENCE [LARGE SCALE GENOMIC DNA]</scope>
    <source>
        <strain evidence="6 7">DS1039</strain>
    </source>
</reference>
<dbReference type="EMBL" id="JAVDQN010000002">
    <property type="protein sequence ID" value="MDR6376144.1"/>
    <property type="molecule type" value="Genomic_DNA"/>
</dbReference>
<proteinExistence type="inferred from homology"/>
<gene>
    <name evidence="6" type="ORF">J2776_002844</name>
</gene>
<comment type="caution">
    <text evidence="6">The sequence shown here is derived from an EMBL/GenBank/DDBJ whole genome shotgun (WGS) entry which is preliminary data.</text>
</comment>
<name>A0ABU1KYW2_9BURK</name>
<dbReference type="PROSITE" id="PS50111">
    <property type="entry name" value="CHEMOTAXIS_TRANSDUC_2"/>
    <property type="match status" value="1"/>
</dbReference>
<dbReference type="Proteomes" id="UP001185254">
    <property type="component" value="Unassembled WGS sequence"/>
</dbReference>
<keyword evidence="7" id="KW-1185">Reference proteome</keyword>
<comment type="similarity">
    <text evidence="2">Belongs to the methyl-accepting chemotaxis (MCP) protein family.</text>
</comment>
<organism evidence="6 7">
    <name type="scientific">Paraburkholderia caledonica</name>
    <dbReference type="NCBI Taxonomy" id="134536"/>
    <lineage>
        <taxon>Bacteria</taxon>
        <taxon>Pseudomonadati</taxon>
        <taxon>Pseudomonadota</taxon>
        <taxon>Betaproteobacteria</taxon>
        <taxon>Burkholderiales</taxon>
        <taxon>Burkholderiaceae</taxon>
        <taxon>Paraburkholderia</taxon>
    </lineage>
</organism>
<dbReference type="PANTHER" id="PTHR43531:SF14">
    <property type="entry name" value="METHYL-ACCEPTING CHEMOTAXIS PROTEIN I-RELATED"/>
    <property type="match status" value="1"/>
</dbReference>